<evidence type="ECO:0000259" key="8">
    <source>
        <dbReference type="SMART" id="SM00226"/>
    </source>
</evidence>
<comment type="catalytic activity">
    <reaction evidence="5">
        <text>O-phospho-L-tyrosyl-[protein] + H2O = L-tyrosyl-[protein] + phosphate</text>
        <dbReference type="Rhea" id="RHEA:10684"/>
        <dbReference type="Rhea" id="RHEA-COMP:10136"/>
        <dbReference type="Rhea" id="RHEA-COMP:20101"/>
        <dbReference type="ChEBI" id="CHEBI:15377"/>
        <dbReference type="ChEBI" id="CHEBI:43474"/>
        <dbReference type="ChEBI" id="CHEBI:46858"/>
        <dbReference type="ChEBI" id="CHEBI:61978"/>
        <dbReference type="EC" id="3.1.3.48"/>
    </reaction>
</comment>
<evidence type="ECO:0000256" key="3">
    <source>
        <dbReference type="ARBA" id="ARBA00022801"/>
    </source>
</evidence>
<dbReference type="HOGENOM" id="CLU_071415_1_1_4"/>
<feature type="domain" description="Phosphotyrosine protein phosphatase I" evidence="8">
    <location>
        <begin position="3"/>
        <end position="140"/>
    </location>
</feature>
<evidence type="ECO:0000313" key="12">
    <source>
        <dbReference type="Proteomes" id="UP000296079"/>
    </source>
</evidence>
<keyword evidence="4" id="KW-0904">Protein phosphatase</keyword>
<keyword evidence="7" id="KW-0732">Signal</keyword>
<feature type="active site" description="Proton donor" evidence="6">
    <location>
        <position position="114"/>
    </location>
</feature>
<feature type="signal peptide" evidence="7">
    <location>
        <begin position="1"/>
        <end position="19"/>
    </location>
</feature>
<reference evidence="9 11" key="1">
    <citation type="journal article" date="2006" name="Nat. Biotechnol.">
        <title>Genome sequence of the bioplastic-producing 'Knallgas' bacterium Ralstonia eutropha H16.</title>
        <authorList>
            <person name="Pohlmann A."/>
            <person name="Fricke W.F."/>
            <person name="Reinecke F."/>
            <person name="Kusian B."/>
            <person name="Liesegang H."/>
            <person name="Cramm R."/>
            <person name="Eitinger T."/>
            <person name="Ewering C."/>
            <person name="Potter M."/>
            <person name="Schwartz E."/>
            <person name="Strittmatter A."/>
            <person name="Voss I."/>
            <person name="Gottschalk G."/>
            <person name="Steinbuechel A."/>
            <person name="Friedrich B."/>
            <person name="Bowien B."/>
        </authorList>
    </citation>
    <scope>NUCLEOTIDE SEQUENCE [LARGE SCALE GENOMIC DNA]</scope>
    <source>
        <strain evidence="11">ATCC 17699 / DSM 428 / KCTC 22496 / NCIMB 10442 / H16 / Stanier 337</strain>
        <strain evidence="9">H16</strain>
    </source>
</reference>
<dbReference type="EC" id="3.1.3.48" evidence="2"/>
<dbReference type="GO" id="GO:0004725">
    <property type="term" value="F:protein tyrosine phosphatase activity"/>
    <property type="evidence" value="ECO:0007669"/>
    <property type="project" value="UniProtKB-EC"/>
</dbReference>
<evidence type="ECO:0000256" key="7">
    <source>
        <dbReference type="SAM" id="SignalP"/>
    </source>
</evidence>
<keyword evidence="3" id="KW-0378">Hydrolase</keyword>
<reference evidence="10 12" key="2">
    <citation type="submission" date="2019-04" db="EMBL/GenBank/DDBJ databases">
        <title>Long-read de novo sequencing of Cupriavidus necator H16.</title>
        <authorList>
            <person name="Little G.T."/>
            <person name="Ehsaan M."/>
            <person name="Arenas-Lopez C."/>
            <person name="Jawed K."/>
            <person name="Winzer K."/>
            <person name="Kovacs K."/>
            <person name="Malys N."/>
            <person name="Minton N.P."/>
        </authorList>
    </citation>
    <scope>NUCLEOTIDE SEQUENCE [LARGE SCALE GENOMIC DNA]</scope>
    <source>
        <strain evidence="10 12">H16</strain>
    </source>
</reference>
<dbReference type="PANTHER" id="PTHR11717">
    <property type="entry name" value="LOW MOLECULAR WEIGHT PROTEIN TYROSINE PHOSPHATASE"/>
    <property type="match status" value="1"/>
</dbReference>
<evidence type="ECO:0000256" key="1">
    <source>
        <dbReference type="ARBA" id="ARBA00011063"/>
    </source>
</evidence>
<proteinExistence type="inferred from homology"/>
<dbReference type="PANTHER" id="PTHR11717:SF31">
    <property type="entry name" value="LOW MOLECULAR WEIGHT PROTEIN-TYROSINE-PHOSPHATASE ETP-RELATED"/>
    <property type="match status" value="1"/>
</dbReference>
<dbReference type="EMBL" id="CP039288">
    <property type="protein sequence ID" value="QCC02777.1"/>
    <property type="molecule type" value="Genomic_DNA"/>
</dbReference>
<dbReference type="AlphaFoldDB" id="Q0K595"/>
<dbReference type="OrthoDB" id="9784339at2"/>
<evidence type="ECO:0000256" key="2">
    <source>
        <dbReference type="ARBA" id="ARBA00013064"/>
    </source>
</evidence>
<dbReference type="eggNOG" id="COG0394">
    <property type="taxonomic scope" value="Bacteria"/>
</dbReference>
<dbReference type="InterPro" id="IPR036196">
    <property type="entry name" value="Ptyr_pPase_sf"/>
</dbReference>
<dbReference type="STRING" id="381666.H16_B0023"/>
<dbReference type="Proteomes" id="UP000296079">
    <property type="component" value="Chromosome 2"/>
</dbReference>
<evidence type="ECO:0000256" key="4">
    <source>
        <dbReference type="ARBA" id="ARBA00022912"/>
    </source>
</evidence>
<dbReference type="Proteomes" id="UP000008210">
    <property type="component" value="Chromosome 2"/>
</dbReference>
<accession>Q0K595</accession>
<dbReference type="CDD" id="cd16343">
    <property type="entry name" value="LMWPTP"/>
    <property type="match status" value="1"/>
</dbReference>
<dbReference type="Pfam" id="PF01451">
    <property type="entry name" value="LMWPc"/>
    <property type="match status" value="1"/>
</dbReference>
<gene>
    <name evidence="9" type="primary">wzb</name>
    <name evidence="9" type="ordered locus">H16_B0023</name>
    <name evidence="10" type="ORF">E6A55_19225</name>
</gene>
<feature type="chain" id="PRO_5004174578" description="protein-tyrosine-phosphatase" evidence="7">
    <location>
        <begin position="20"/>
        <end position="155"/>
    </location>
</feature>
<dbReference type="Gene3D" id="3.40.50.2300">
    <property type="match status" value="1"/>
</dbReference>
<dbReference type="InterPro" id="IPR050438">
    <property type="entry name" value="LMW_PTPase"/>
</dbReference>
<protein>
    <recommendedName>
        <fullName evidence="2">protein-tyrosine-phosphatase</fullName>
        <ecNumber evidence="2">3.1.3.48</ecNumber>
    </recommendedName>
</protein>
<feature type="active site" description="Nucleophile" evidence="6">
    <location>
        <position position="9"/>
    </location>
</feature>
<dbReference type="InterPro" id="IPR017867">
    <property type="entry name" value="Tyr_phospatase_low_mol_wt"/>
</dbReference>
<dbReference type="RefSeq" id="WP_011616307.1">
    <property type="nucleotide sequence ID" value="NC_008314.1"/>
</dbReference>
<dbReference type="KEGG" id="reh:H16_B0023"/>
<dbReference type="EMBL" id="AM260480">
    <property type="protein sequence ID" value="CAJ94829.1"/>
    <property type="molecule type" value="Genomic_DNA"/>
</dbReference>
<comment type="similarity">
    <text evidence="1">Belongs to the low molecular weight phosphotyrosine protein phosphatase family.</text>
</comment>
<evidence type="ECO:0000313" key="9">
    <source>
        <dbReference type="EMBL" id="CAJ94829.1"/>
    </source>
</evidence>
<evidence type="ECO:0000256" key="6">
    <source>
        <dbReference type="PIRSR" id="PIRSR617867-1"/>
    </source>
</evidence>
<evidence type="ECO:0000313" key="10">
    <source>
        <dbReference type="EMBL" id="QCC02777.1"/>
    </source>
</evidence>
<dbReference type="PRINTS" id="PR00719">
    <property type="entry name" value="LMWPTPASE"/>
</dbReference>
<keyword evidence="11" id="KW-1185">Reference proteome</keyword>
<organism evidence="9 11">
    <name type="scientific">Cupriavidus necator (strain ATCC 17699 / DSM 428 / KCTC 22496 / NCIMB 10442 / H16 / Stanier 337)</name>
    <name type="common">Ralstonia eutropha</name>
    <dbReference type="NCBI Taxonomy" id="381666"/>
    <lineage>
        <taxon>Bacteria</taxon>
        <taxon>Pseudomonadati</taxon>
        <taxon>Pseudomonadota</taxon>
        <taxon>Betaproteobacteria</taxon>
        <taxon>Burkholderiales</taxon>
        <taxon>Burkholderiaceae</taxon>
        <taxon>Cupriavidus</taxon>
    </lineage>
</organism>
<feature type="active site" evidence="6">
    <location>
        <position position="15"/>
    </location>
</feature>
<sequence length="155" mass="16381">MVHSILVVCIGNICRSPMAACLLGHVLPACEVVSAGLAPPVGAPADPNAVRLLAREGFDIVGHRARAVDDALVAAADLILVMDSEQRDELERVFPHARGKTHRLCEYTHTDVPDPYGCSPKMFGIVLELIKQGIASWSTRLGAAAAPAHVQGEAS</sequence>
<dbReference type="SUPFAM" id="SSF52788">
    <property type="entry name" value="Phosphotyrosine protein phosphatases I"/>
    <property type="match status" value="1"/>
</dbReference>
<evidence type="ECO:0000256" key="5">
    <source>
        <dbReference type="ARBA" id="ARBA00051722"/>
    </source>
</evidence>
<evidence type="ECO:0000313" key="11">
    <source>
        <dbReference type="Proteomes" id="UP000008210"/>
    </source>
</evidence>
<name>Q0K595_CUPNH</name>
<dbReference type="InterPro" id="IPR023485">
    <property type="entry name" value="Ptyr_pPase"/>
</dbReference>
<dbReference type="SMART" id="SM00226">
    <property type="entry name" value="LMWPc"/>
    <property type="match status" value="1"/>
</dbReference>